<proteinExistence type="predicted"/>
<organism evidence="1 2">
    <name type="scientific">Hypholoma sublateritium (strain FD-334 SS-4)</name>
    <dbReference type="NCBI Taxonomy" id="945553"/>
    <lineage>
        <taxon>Eukaryota</taxon>
        <taxon>Fungi</taxon>
        <taxon>Dikarya</taxon>
        <taxon>Basidiomycota</taxon>
        <taxon>Agaricomycotina</taxon>
        <taxon>Agaricomycetes</taxon>
        <taxon>Agaricomycetidae</taxon>
        <taxon>Agaricales</taxon>
        <taxon>Agaricineae</taxon>
        <taxon>Strophariaceae</taxon>
        <taxon>Hypholoma</taxon>
    </lineage>
</organism>
<evidence type="ECO:0008006" key="3">
    <source>
        <dbReference type="Google" id="ProtNLM"/>
    </source>
</evidence>
<dbReference type="OMA" id="EMSCEAW"/>
<dbReference type="OrthoDB" id="2641813at2759"/>
<name>A0A0D2NXQ1_HYPSF</name>
<dbReference type="Proteomes" id="UP000054270">
    <property type="component" value="Unassembled WGS sequence"/>
</dbReference>
<feature type="non-terminal residue" evidence="1">
    <location>
        <position position="1"/>
    </location>
</feature>
<evidence type="ECO:0000313" key="2">
    <source>
        <dbReference type="Proteomes" id="UP000054270"/>
    </source>
</evidence>
<evidence type="ECO:0000313" key="1">
    <source>
        <dbReference type="EMBL" id="KJA13255.1"/>
    </source>
</evidence>
<keyword evidence="2" id="KW-1185">Reference proteome</keyword>
<protein>
    <recommendedName>
        <fullName evidence="3">DDE Tnp4 domain-containing protein</fullName>
    </recommendedName>
</protein>
<accession>A0A0D2NXQ1</accession>
<gene>
    <name evidence="1" type="ORF">HYPSUDRAFT_116800</name>
</gene>
<reference evidence="2" key="1">
    <citation type="submission" date="2014-04" db="EMBL/GenBank/DDBJ databases">
        <title>Evolutionary Origins and Diversification of the Mycorrhizal Mutualists.</title>
        <authorList>
            <consortium name="DOE Joint Genome Institute"/>
            <consortium name="Mycorrhizal Genomics Consortium"/>
            <person name="Kohler A."/>
            <person name="Kuo A."/>
            <person name="Nagy L.G."/>
            <person name="Floudas D."/>
            <person name="Copeland A."/>
            <person name="Barry K.W."/>
            <person name="Cichocki N."/>
            <person name="Veneault-Fourrey C."/>
            <person name="LaButti K."/>
            <person name="Lindquist E.A."/>
            <person name="Lipzen A."/>
            <person name="Lundell T."/>
            <person name="Morin E."/>
            <person name="Murat C."/>
            <person name="Riley R."/>
            <person name="Ohm R."/>
            <person name="Sun H."/>
            <person name="Tunlid A."/>
            <person name="Henrissat B."/>
            <person name="Grigoriev I.V."/>
            <person name="Hibbett D.S."/>
            <person name="Martin F."/>
        </authorList>
    </citation>
    <scope>NUCLEOTIDE SEQUENCE [LARGE SCALE GENOMIC DNA]</scope>
    <source>
        <strain evidence="2">FD-334 SS-4</strain>
    </source>
</reference>
<dbReference type="EMBL" id="KN817763">
    <property type="protein sequence ID" value="KJA13255.1"/>
    <property type="molecule type" value="Genomic_DNA"/>
</dbReference>
<feature type="non-terminal residue" evidence="1">
    <location>
        <position position="160"/>
    </location>
</feature>
<dbReference type="AlphaFoldDB" id="A0A0D2NXQ1"/>
<sequence>RDSHPKRFRRNLRVSPSTFDAIVARIRTHSVFENKSYCEQFPVEIQLAIALYCFGHNGNAASVEVIAQWAGVSAGIVVKATRQVIIAMLSLHDSVIRWPTEEEKEEAREWVEHAACDGSCPPWRDGFCMVDGMPVPLFEKPGYHGEAYFDHKSNYSLNVQ</sequence>
<dbReference type="STRING" id="945553.A0A0D2NXQ1"/>